<feature type="transmembrane region" description="Helical" evidence="1">
    <location>
        <begin position="33"/>
        <end position="54"/>
    </location>
</feature>
<name>A0ABZ3CB34_9ACTN</name>
<accession>A0ABZ3CB34</accession>
<feature type="transmembrane region" description="Helical" evidence="1">
    <location>
        <begin position="336"/>
        <end position="358"/>
    </location>
</feature>
<organism evidence="2 3">
    <name type="scientific">Propioniciclava soli</name>
    <dbReference type="NCBI Taxonomy" id="2775081"/>
    <lineage>
        <taxon>Bacteria</taxon>
        <taxon>Bacillati</taxon>
        <taxon>Actinomycetota</taxon>
        <taxon>Actinomycetes</taxon>
        <taxon>Propionibacteriales</taxon>
        <taxon>Propionibacteriaceae</taxon>
        <taxon>Propioniciclava</taxon>
    </lineage>
</organism>
<feature type="transmembrane region" description="Helical" evidence="1">
    <location>
        <begin position="66"/>
        <end position="88"/>
    </location>
</feature>
<feature type="transmembrane region" description="Helical" evidence="1">
    <location>
        <begin position="94"/>
        <end position="111"/>
    </location>
</feature>
<evidence type="ECO:0000313" key="2">
    <source>
        <dbReference type="EMBL" id="WZW98975.1"/>
    </source>
</evidence>
<keyword evidence="1" id="KW-0812">Transmembrane</keyword>
<dbReference type="Proteomes" id="UP001434337">
    <property type="component" value="Chromosome"/>
</dbReference>
<gene>
    <name evidence="2" type="ORF">PCC79_01820</name>
</gene>
<sequence>MAAFLPLAGPVSSAAAVPLLLSPLWLRRARRTAVGWLATLACLAVGGGLITAEFMSTGARISSTSLAVSQSLMVLSIVLGAGTVVWASHLLNRGWVAVTFGVGMLIGQARLGLSSDNPWKYDLFIPVTLILLGTAWARGARRPEMVALLGIALLSIINDSRSAASIAAVGLVALVWQWAQAHLKVRTGRFRILVTLGFLGMTMYLLIQTFILEGYLGAATQARSQAQMRAAGSLILGGRPELGATRALLEASPWGYGLGIIPDSHDVWIAKTGMSSLNYEPDNGYVEKYMFGGGMEVHSVLGDLWLRCGPLGAALGLALVAVIVSRLATRLAEGEAPALLVILTLLVCWDALFSPLYVTAVQVLAVTLGLSVEGPQFGNKPENQLRPLSLP</sequence>
<evidence type="ECO:0000256" key="1">
    <source>
        <dbReference type="SAM" id="Phobius"/>
    </source>
</evidence>
<keyword evidence="1" id="KW-1133">Transmembrane helix</keyword>
<proteinExistence type="predicted"/>
<keyword evidence="1" id="KW-0472">Membrane</keyword>
<reference evidence="2 3" key="1">
    <citation type="journal article" date="2023" name="Environ Microbiome">
        <title>A coral-associated actinobacterium mitigates coral bleaching under heat stress.</title>
        <authorList>
            <person name="Li J."/>
            <person name="Zou Y."/>
            <person name="Li Q."/>
            <person name="Zhang J."/>
            <person name="Bourne D.G."/>
            <person name="Lyu Y."/>
            <person name="Liu C."/>
            <person name="Zhang S."/>
        </authorList>
    </citation>
    <scope>NUCLEOTIDE SEQUENCE [LARGE SCALE GENOMIC DNA]</scope>
    <source>
        <strain evidence="2 3">SCSIO 13291</strain>
    </source>
</reference>
<feature type="transmembrane region" description="Helical" evidence="1">
    <location>
        <begin position="190"/>
        <end position="211"/>
    </location>
</feature>
<evidence type="ECO:0000313" key="3">
    <source>
        <dbReference type="Proteomes" id="UP001434337"/>
    </source>
</evidence>
<evidence type="ECO:0008006" key="4">
    <source>
        <dbReference type="Google" id="ProtNLM"/>
    </source>
</evidence>
<keyword evidence="3" id="KW-1185">Reference proteome</keyword>
<dbReference type="RefSeq" id="WP_342372833.1">
    <property type="nucleotide sequence ID" value="NZ_CP115965.1"/>
</dbReference>
<feature type="transmembrane region" description="Helical" evidence="1">
    <location>
        <begin position="123"/>
        <end position="140"/>
    </location>
</feature>
<feature type="transmembrane region" description="Helical" evidence="1">
    <location>
        <begin position="304"/>
        <end position="324"/>
    </location>
</feature>
<dbReference type="EMBL" id="CP115965">
    <property type="protein sequence ID" value="WZW98975.1"/>
    <property type="molecule type" value="Genomic_DNA"/>
</dbReference>
<protein>
    <recommendedName>
        <fullName evidence="4">O-antigen ligase domain-containing protein</fullName>
    </recommendedName>
</protein>